<sequence>MALLALQQGEKILDLGCGTGDLTNTIFETGAKIIGVDKSENMIQQASRKYPHIRFLIQDATQLKFENEFEAVFSNAALHWIKQAEVVLHGIYRCLK</sequence>
<dbReference type="CDD" id="cd02440">
    <property type="entry name" value="AdoMet_MTases"/>
    <property type="match status" value="1"/>
</dbReference>
<organism evidence="4 5">
    <name type="scientific">Weizmannia acidilactici</name>
    <dbReference type="NCBI Taxonomy" id="2607726"/>
    <lineage>
        <taxon>Bacteria</taxon>
        <taxon>Bacillati</taxon>
        <taxon>Bacillota</taxon>
        <taxon>Bacilli</taxon>
        <taxon>Bacillales</taxon>
        <taxon>Bacillaceae</taxon>
        <taxon>Heyndrickxia</taxon>
    </lineage>
</organism>
<dbReference type="EMBL" id="BKZQ01000017">
    <property type="protein sequence ID" value="GER70248.1"/>
    <property type="molecule type" value="Genomic_DNA"/>
</dbReference>
<dbReference type="Gene3D" id="3.40.50.150">
    <property type="entry name" value="Vaccinia Virus protein VP39"/>
    <property type="match status" value="1"/>
</dbReference>
<protein>
    <recommendedName>
        <fullName evidence="3">Methyltransferase domain-containing protein</fullName>
    </recommendedName>
</protein>
<feature type="domain" description="Methyltransferase" evidence="3">
    <location>
        <begin position="12"/>
        <end position="96"/>
    </location>
</feature>
<dbReference type="PANTHER" id="PTHR43861:SF1">
    <property type="entry name" value="TRANS-ACONITATE 2-METHYLTRANSFERASE"/>
    <property type="match status" value="1"/>
</dbReference>
<dbReference type="Proteomes" id="UP000391919">
    <property type="component" value="Unassembled WGS sequence"/>
</dbReference>
<dbReference type="GO" id="GO:0032259">
    <property type="term" value="P:methylation"/>
    <property type="evidence" value="ECO:0007669"/>
    <property type="project" value="UniProtKB-KW"/>
</dbReference>
<accession>A0A5J4JIG3</accession>
<dbReference type="SUPFAM" id="SSF53335">
    <property type="entry name" value="S-adenosyl-L-methionine-dependent methyltransferases"/>
    <property type="match status" value="1"/>
</dbReference>
<gene>
    <name evidence="4" type="ORF">BpJC7_15510</name>
</gene>
<dbReference type="PANTHER" id="PTHR43861">
    <property type="entry name" value="TRANS-ACONITATE 2-METHYLTRANSFERASE-RELATED"/>
    <property type="match status" value="1"/>
</dbReference>
<keyword evidence="2" id="KW-0808">Transferase</keyword>
<name>A0A5J4JIG3_9BACI</name>
<evidence type="ECO:0000313" key="4">
    <source>
        <dbReference type="EMBL" id="GER70248.1"/>
    </source>
</evidence>
<evidence type="ECO:0000256" key="2">
    <source>
        <dbReference type="ARBA" id="ARBA00022679"/>
    </source>
</evidence>
<dbReference type="InterPro" id="IPR029063">
    <property type="entry name" value="SAM-dependent_MTases_sf"/>
</dbReference>
<dbReference type="GO" id="GO:0008168">
    <property type="term" value="F:methyltransferase activity"/>
    <property type="evidence" value="ECO:0007669"/>
    <property type="project" value="UniProtKB-KW"/>
</dbReference>
<proteinExistence type="predicted"/>
<keyword evidence="1" id="KW-0489">Methyltransferase</keyword>
<dbReference type="Pfam" id="PF13649">
    <property type="entry name" value="Methyltransf_25"/>
    <property type="match status" value="1"/>
</dbReference>
<dbReference type="RefSeq" id="WP_308694294.1">
    <property type="nucleotide sequence ID" value="NZ_BKZQ01000017.1"/>
</dbReference>
<comment type="caution">
    <text evidence="4">The sequence shown here is derived from an EMBL/GenBank/DDBJ whole genome shotgun (WGS) entry which is preliminary data.</text>
</comment>
<keyword evidence="5" id="KW-1185">Reference proteome</keyword>
<evidence type="ECO:0000259" key="3">
    <source>
        <dbReference type="Pfam" id="PF13649"/>
    </source>
</evidence>
<dbReference type="InterPro" id="IPR041698">
    <property type="entry name" value="Methyltransf_25"/>
</dbReference>
<evidence type="ECO:0000256" key="1">
    <source>
        <dbReference type="ARBA" id="ARBA00022603"/>
    </source>
</evidence>
<evidence type="ECO:0000313" key="5">
    <source>
        <dbReference type="Proteomes" id="UP000391919"/>
    </source>
</evidence>
<reference evidence="4 5" key="1">
    <citation type="submission" date="2019-09" db="EMBL/GenBank/DDBJ databases">
        <title>Draft genome sequence of Bacillus sp. JC-7.</title>
        <authorList>
            <person name="Tanaka N."/>
            <person name="Shiwa Y."/>
            <person name="Fujita N."/>
            <person name="Tanasupawat S."/>
        </authorList>
    </citation>
    <scope>NUCLEOTIDE SEQUENCE [LARGE SCALE GENOMIC DNA]</scope>
    <source>
        <strain evidence="4 5">JC-7</strain>
    </source>
</reference>
<dbReference type="AlphaFoldDB" id="A0A5J4JIG3"/>